<accession>A0A0D1ZY45</accession>
<dbReference type="PRINTS" id="PR00081">
    <property type="entry name" value="GDHRDH"/>
</dbReference>
<reference evidence="4 5" key="1">
    <citation type="submission" date="2015-01" db="EMBL/GenBank/DDBJ databases">
        <title>The Genome Sequence of Exophiala spinifera CBS89968.</title>
        <authorList>
            <consortium name="The Broad Institute Genomics Platform"/>
            <person name="Cuomo C."/>
            <person name="de Hoog S."/>
            <person name="Gorbushina A."/>
            <person name="Stielow B."/>
            <person name="Teixiera M."/>
            <person name="Abouelleil A."/>
            <person name="Chapman S.B."/>
            <person name="Priest M."/>
            <person name="Young S.K."/>
            <person name="Wortman J."/>
            <person name="Nusbaum C."/>
            <person name="Birren B."/>
        </authorList>
    </citation>
    <scope>NUCLEOTIDE SEQUENCE [LARGE SCALE GENOMIC DNA]</scope>
    <source>
        <strain evidence="4 5">CBS 89968</strain>
    </source>
</reference>
<dbReference type="SUPFAM" id="SSF51735">
    <property type="entry name" value="NAD(P)-binding Rossmann-fold domains"/>
    <property type="match status" value="1"/>
</dbReference>
<name>A0A0D1ZY45_9EURO</name>
<dbReference type="InterPro" id="IPR036291">
    <property type="entry name" value="NAD(P)-bd_dom_sf"/>
</dbReference>
<dbReference type="GO" id="GO:0016616">
    <property type="term" value="F:oxidoreductase activity, acting on the CH-OH group of donors, NAD or NADP as acceptor"/>
    <property type="evidence" value="ECO:0007669"/>
    <property type="project" value="UniProtKB-ARBA"/>
</dbReference>
<dbReference type="InterPro" id="IPR020904">
    <property type="entry name" value="Sc_DH/Rdtase_CS"/>
</dbReference>
<gene>
    <name evidence="4" type="ORF">PV08_04736</name>
</gene>
<dbReference type="HOGENOM" id="CLU_010194_2_11_1"/>
<dbReference type="OrthoDB" id="4109642at2759"/>
<dbReference type="Gene3D" id="3.40.50.720">
    <property type="entry name" value="NAD(P)-binding Rossmann-like Domain"/>
    <property type="match status" value="1"/>
</dbReference>
<dbReference type="InterPro" id="IPR002347">
    <property type="entry name" value="SDR_fam"/>
</dbReference>
<evidence type="ECO:0008006" key="6">
    <source>
        <dbReference type="Google" id="ProtNLM"/>
    </source>
</evidence>
<dbReference type="RefSeq" id="XP_016237758.1">
    <property type="nucleotide sequence ID" value="XM_016379081.1"/>
</dbReference>
<keyword evidence="2" id="KW-0521">NADP</keyword>
<organism evidence="4 5">
    <name type="scientific">Exophiala spinifera</name>
    <dbReference type="NCBI Taxonomy" id="91928"/>
    <lineage>
        <taxon>Eukaryota</taxon>
        <taxon>Fungi</taxon>
        <taxon>Dikarya</taxon>
        <taxon>Ascomycota</taxon>
        <taxon>Pezizomycotina</taxon>
        <taxon>Eurotiomycetes</taxon>
        <taxon>Chaetothyriomycetidae</taxon>
        <taxon>Chaetothyriales</taxon>
        <taxon>Herpotrichiellaceae</taxon>
        <taxon>Exophiala</taxon>
    </lineage>
</organism>
<dbReference type="GO" id="GO:0050664">
    <property type="term" value="F:oxidoreductase activity, acting on NAD(P)H, oxygen as acceptor"/>
    <property type="evidence" value="ECO:0007669"/>
    <property type="project" value="TreeGrafter"/>
</dbReference>
<dbReference type="PANTHER" id="PTHR43008:SF8">
    <property type="entry name" value="BENZIL REDUCTASE ((S)-BENZOIN FORMING) IRC24"/>
    <property type="match status" value="1"/>
</dbReference>
<evidence type="ECO:0000313" key="5">
    <source>
        <dbReference type="Proteomes" id="UP000053328"/>
    </source>
</evidence>
<dbReference type="Proteomes" id="UP000053328">
    <property type="component" value="Unassembled WGS sequence"/>
</dbReference>
<protein>
    <recommendedName>
        <fullName evidence="6">Short-chain dehydrogenase</fullName>
    </recommendedName>
</protein>
<proteinExistence type="inferred from homology"/>
<dbReference type="STRING" id="91928.A0A0D1ZY45"/>
<dbReference type="PANTHER" id="PTHR43008">
    <property type="entry name" value="BENZIL REDUCTASE"/>
    <property type="match status" value="1"/>
</dbReference>
<evidence type="ECO:0000256" key="2">
    <source>
        <dbReference type="ARBA" id="ARBA00022857"/>
    </source>
</evidence>
<keyword evidence="5" id="KW-1185">Reference proteome</keyword>
<evidence type="ECO:0000256" key="1">
    <source>
        <dbReference type="ARBA" id="ARBA00006484"/>
    </source>
</evidence>
<dbReference type="EMBL" id="KN847494">
    <property type="protein sequence ID" value="KIW17542.1"/>
    <property type="molecule type" value="Genomic_DNA"/>
</dbReference>
<evidence type="ECO:0000256" key="3">
    <source>
        <dbReference type="ARBA" id="ARBA00023002"/>
    </source>
</evidence>
<sequence length="256" mass="27683">MTGRVVFLTGANGGIGYEITKQFLAQPVTKLALVVAIDLHVDRLRGLLPEHEGRLEVIAGDISDRATSEAGVAAAISRSGRLDSIILNAGIQGPVGSMLTVDVAAWKRVMDINFFALVHSIQVAAPHLHKTGGTIIMTTSGVSLGPFPEWSSYGSSKAAMNYINLCWQKEDPTVRSVCVRPGIVDTGMQTAVRTELKDDLPKSTYEWLKGVHDRGELLSPDVPAKTFVYFALKGIPDDMVSTIVDYNDGRVNFDEV</sequence>
<dbReference type="VEuPathDB" id="FungiDB:PV08_04736"/>
<dbReference type="Pfam" id="PF00106">
    <property type="entry name" value="adh_short"/>
    <property type="match status" value="1"/>
</dbReference>
<keyword evidence="3" id="KW-0560">Oxidoreductase</keyword>
<dbReference type="AlphaFoldDB" id="A0A0D1ZY45"/>
<evidence type="ECO:0000313" key="4">
    <source>
        <dbReference type="EMBL" id="KIW17542.1"/>
    </source>
</evidence>
<dbReference type="GeneID" id="27331819"/>
<dbReference type="PROSITE" id="PS00061">
    <property type="entry name" value="ADH_SHORT"/>
    <property type="match status" value="1"/>
</dbReference>
<comment type="similarity">
    <text evidence="1">Belongs to the short-chain dehydrogenases/reductases (SDR) family.</text>
</comment>